<gene>
    <name evidence="5" type="ORF">EBM89_19960</name>
</gene>
<dbReference type="Pfam" id="PF12802">
    <property type="entry name" value="MarR_2"/>
    <property type="match status" value="1"/>
</dbReference>
<name>A0A3M2ILR1_9CELL</name>
<dbReference type="SUPFAM" id="SSF46785">
    <property type="entry name" value="Winged helix' DNA-binding domain"/>
    <property type="match status" value="1"/>
</dbReference>
<accession>A0A3M2ILR1</accession>
<dbReference type="OrthoDB" id="4947868at2"/>
<evidence type="ECO:0000256" key="1">
    <source>
        <dbReference type="ARBA" id="ARBA00023015"/>
    </source>
</evidence>
<evidence type="ECO:0000313" key="6">
    <source>
        <dbReference type="Proteomes" id="UP000269289"/>
    </source>
</evidence>
<dbReference type="PROSITE" id="PS01117">
    <property type="entry name" value="HTH_MARR_1"/>
    <property type="match status" value="1"/>
</dbReference>
<dbReference type="RefSeq" id="WP_122151324.1">
    <property type="nucleotide sequence ID" value="NZ_RFFI01000203.1"/>
</dbReference>
<dbReference type="AlphaFoldDB" id="A0A3M2ILR1"/>
<evidence type="ECO:0000256" key="2">
    <source>
        <dbReference type="ARBA" id="ARBA00023125"/>
    </source>
</evidence>
<dbReference type="InterPro" id="IPR000835">
    <property type="entry name" value="HTH_MarR-typ"/>
</dbReference>
<dbReference type="InterPro" id="IPR023187">
    <property type="entry name" value="Tscrpt_reg_MarR-type_CS"/>
</dbReference>
<protein>
    <submittedName>
        <fullName evidence="5">MarR family transcriptional regulator</fullName>
    </submittedName>
</protein>
<comment type="caution">
    <text evidence="5">The sequence shown here is derived from an EMBL/GenBank/DDBJ whole genome shotgun (WGS) entry which is preliminary data.</text>
</comment>
<dbReference type="GO" id="GO:0003700">
    <property type="term" value="F:DNA-binding transcription factor activity"/>
    <property type="evidence" value="ECO:0007669"/>
    <property type="project" value="InterPro"/>
</dbReference>
<keyword evidence="1" id="KW-0805">Transcription regulation</keyword>
<dbReference type="EMBL" id="RFFI01000203">
    <property type="protein sequence ID" value="RMI02862.1"/>
    <property type="molecule type" value="Genomic_DNA"/>
</dbReference>
<proteinExistence type="predicted"/>
<dbReference type="GO" id="GO:0003677">
    <property type="term" value="F:DNA binding"/>
    <property type="evidence" value="ECO:0007669"/>
    <property type="project" value="UniProtKB-KW"/>
</dbReference>
<feature type="domain" description="HTH marR-type" evidence="4">
    <location>
        <begin position="17"/>
        <end position="149"/>
    </location>
</feature>
<dbReference type="InterPro" id="IPR052526">
    <property type="entry name" value="HTH-type_Bedaq_tolerance"/>
</dbReference>
<dbReference type="PANTHER" id="PTHR39515">
    <property type="entry name" value="CONSERVED PROTEIN"/>
    <property type="match status" value="1"/>
</dbReference>
<keyword evidence="2" id="KW-0238">DNA-binding</keyword>
<dbReference type="PROSITE" id="PS50995">
    <property type="entry name" value="HTH_MARR_2"/>
    <property type="match status" value="1"/>
</dbReference>
<dbReference type="Proteomes" id="UP000269289">
    <property type="component" value="Unassembled WGS sequence"/>
</dbReference>
<evidence type="ECO:0000256" key="3">
    <source>
        <dbReference type="ARBA" id="ARBA00023163"/>
    </source>
</evidence>
<evidence type="ECO:0000313" key="5">
    <source>
        <dbReference type="EMBL" id="RMI02862.1"/>
    </source>
</evidence>
<dbReference type="InterPro" id="IPR036388">
    <property type="entry name" value="WH-like_DNA-bd_sf"/>
</dbReference>
<dbReference type="Gene3D" id="1.10.10.10">
    <property type="entry name" value="Winged helix-like DNA-binding domain superfamily/Winged helix DNA-binding domain"/>
    <property type="match status" value="1"/>
</dbReference>
<dbReference type="SMART" id="SM00347">
    <property type="entry name" value="HTH_MARR"/>
    <property type="match status" value="1"/>
</dbReference>
<evidence type="ECO:0000259" key="4">
    <source>
        <dbReference type="PROSITE" id="PS50995"/>
    </source>
</evidence>
<keyword evidence="3" id="KW-0804">Transcription</keyword>
<dbReference type="PANTHER" id="PTHR39515:SF2">
    <property type="entry name" value="HTH-TYPE TRANSCRIPTIONAL REGULATOR RV0880"/>
    <property type="match status" value="1"/>
</dbReference>
<keyword evidence="6" id="KW-1185">Reference proteome</keyword>
<dbReference type="InterPro" id="IPR036390">
    <property type="entry name" value="WH_DNA-bd_sf"/>
</dbReference>
<organism evidence="5 6">
    <name type="scientific">Cellulomonas triticagri</name>
    <dbReference type="NCBI Taxonomy" id="2483352"/>
    <lineage>
        <taxon>Bacteria</taxon>
        <taxon>Bacillati</taxon>
        <taxon>Actinomycetota</taxon>
        <taxon>Actinomycetes</taxon>
        <taxon>Micrococcales</taxon>
        <taxon>Cellulomonadaceae</taxon>
        <taxon>Cellulomonas</taxon>
    </lineage>
</organism>
<reference evidence="5 6" key="1">
    <citation type="submission" date="2018-10" db="EMBL/GenBank/DDBJ databases">
        <title>Isolation, diversity and antifungal activity of actinobacteria from wheat.</title>
        <authorList>
            <person name="Han C."/>
        </authorList>
    </citation>
    <scope>NUCLEOTIDE SEQUENCE [LARGE SCALE GENOMIC DNA]</scope>
    <source>
        <strain evidence="5 6">NEAU-YY56</strain>
    </source>
</reference>
<sequence>MTDATPHDHPGPDGQDLRVLAVALHDLARGVRLAQGDAAGLPPLPPTEFEVMRYVDAHPGSSVGGVAAALDLRQSNVSAAVRGLADRGLVERRSDADDRRVTRLHPTPLARQRRDPVERAWATTLGEALATLDPADAATIRAAAGPLARLAARARG</sequence>